<evidence type="ECO:0000313" key="1">
    <source>
        <dbReference type="EMBL" id="SVB07851.1"/>
    </source>
</evidence>
<organism evidence="1">
    <name type="scientific">marine metagenome</name>
    <dbReference type="NCBI Taxonomy" id="408172"/>
    <lineage>
        <taxon>unclassified sequences</taxon>
        <taxon>metagenomes</taxon>
        <taxon>ecological metagenomes</taxon>
    </lineage>
</organism>
<proteinExistence type="predicted"/>
<accession>A0A382B2V8</accession>
<feature type="non-terminal residue" evidence="1">
    <location>
        <position position="1"/>
    </location>
</feature>
<reference evidence="1" key="1">
    <citation type="submission" date="2018-05" db="EMBL/GenBank/DDBJ databases">
        <authorList>
            <person name="Lanie J.A."/>
            <person name="Ng W.-L."/>
            <person name="Kazmierczak K.M."/>
            <person name="Andrzejewski T.M."/>
            <person name="Davidsen T.M."/>
            <person name="Wayne K.J."/>
            <person name="Tettelin H."/>
            <person name="Glass J.I."/>
            <person name="Rusch D."/>
            <person name="Podicherti R."/>
            <person name="Tsui H.-C.T."/>
            <person name="Winkler M.E."/>
        </authorList>
    </citation>
    <scope>NUCLEOTIDE SEQUENCE</scope>
</reference>
<dbReference type="EMBL" id="UINC01027867">
    <property type="protein sequence ID" value="SVB07851.1"/>
    <property type="molecule type" value="Genomic_DNA"/>
</dbReference>
<sequence>VKRALMATAYTGNIEAVKQHLVASMDVNVKDAVFLE</sequence>
<dbReference type="AlphaFoldDB" id="A0A382B2V8"/>
<gene>
    <name evidence="1" type="ORF">METZ01_LOCUS160705</name>
</gene>
<name>A0A382B2V8_9ZZZZ</name>
<protein>
    <submittedName>
        <fullName evidence="1">Uncharacterized protein</fullName>
    </submittedName>
</protein>